<feature type="non-terminal residue" evidence="2">
    <location>
        <position position="60"/>
    </location>
</feature>
<protein>
    <submittedName>
        <fullName evidence="2">Uncharacterized protein</fullName>
    </submittedName>
</protein>
<accession>Q7R7F4</accession>
<keyword evidence="1" id="KW-0472">Membrane</keyword>
<dbReference type="InParanoid" id="Q7R7F4"/>
<gene>
    <name evidence="2" type="ORF">PY07633</name>
</gene>
<feature type="transmembrane region" description="Helical" evidence="1">
    <location>
        <begin position="6"/>
        <end position="27"/>
    </location>
</feature>
<name>Q7R7F4_PLAYO</name>
<proteinExistence type="predicted"/>
<dbReference type="InterPro" id="IPR006492">
    <property type="entry name" value="PYST_D"/>
</dbReference>
<keyword evidence="1" id="KW-1133">Transmembrane helix</keyword>
<dbReference type="NCBIfam" id="TIGR01605">
    <property type="entry name" value="PYST-D"/>
    <property type="match status" value="1"/>
</dbReference>
<comment type="caution">
    <text evidence="2">The sequence shown here is derived from an EMBL/GenBank/DDBJ whole genome shotgun (WGS) entry which is preliminary data.</text>
</comment>
<sequence length="60" mass="7120">MLWVRVVLVGPIFGLELSIISLIFYNLNTNLICVPFRIFNHEMNIDNPELYRITHIIIYN</sequence>
<keyword evidence="1" id="KW-0812">Transmembrane</keyword>
<reference evidence="2 3" key="1">
    <citation type="journal article" date="2002" name="Nature">
        <title>Genome sequence and comparative analysis of the model rodent malaria parasite Plasmodium yoelii yoelii.</title>
        <authorList>
            <person name="Carlton J.M."/>
            <person name="Angiuoli S.V."/>
            <person name="Suh B.B."/>
            <person name="Kooij T.W."/>
            <person name="Pertea M."/>
            <person name="Silva J.C."/>
            <person name="Ermolaeva M.D."/>
            <person name="Allen J.E."/>
            <person name="Selengut J.D."/>
            <person name="Koo H.L."/>
            <person name="Peterson J.D."/>
            <person name="Pop M."/>
            <person name="Kosack D.S."/>
            <person name="Shumway M.F."/>
            <person name="Bidwell S.L."/>
            <person name="Shallom S.J."/>
            <person name="van Aken S.E."/>
            <person name="Riedmuller S.B."/>
            <person name="Feldblyum T.V."/>
            <person name="Cho J.K."/>
            <person name="Quackenbush J."/>
            <person name="Sedegah M."/>
            <person name="Shoaibi A."/>
            <person name="Cummings L.M."/>
            <person name="Florens L."/>
            <person name="Yates J.R."/>
            <person name="Raine J.D."/>
            <person name="Sinden R.E."/>
            <person name="Harris M.A."/>
            <person name="Cunningham D.A."/>
            <person name="Preiser P.R."/>
            <person name="Bergman L.W."/>
            <person name="Vaidya A.B."/>
            <person name="van Lin L.H."/>
            <person name="Janse C.J."/>
            <person name="Waters A.P."/>
            <person name="Smith H.O."/>
            <person name="White O.R."/>
            <person name="Salzberg S.L."/>
            <person name="Venter J.C."/>
            <person name="Fraser C.M."/>
            <person name="Hoffman S.L."/>
            <person name="Gardner M.J."/>
            <person name="Carucci D.J."/>
        </authorList>
    </citation>
    <scope>NUCLEOTIDE SEQUENCE [LARGE SCALE GENOMIC DNA]</scope>
    <source>
        <strain evidence="2 3">17XNL</strain>
    </source>
</reference>
<evidence type="ECO:0000256" key="1">
    <source>
        <dbReference type="SAM" id="Phobius"/>
    </source>
</evidence>
<dbReference type="PaxDb" id="73239-Q7R7F4"/>
<evidence type="ECO:0000313" key="3">
    <source>
        <dbReference type="Proteomes" id="UP000008553"/>
    </source>
</evidence>
<dbReference type="AlphaFoldDB" id="Q7R7F4"/>
<dbReference type="Proteomes" id="UP000008553">
    <property type="component" value="Unassembled WGS sequence"/>
</dbReference>
<keyword evidence="3" id="KW-1185">Reference proteome</keyword>
<evidence type="ECO:0000313" key="2">
    <source>
        <dbReference type="EMBL" id="EAA20133.1"/>
    </source>
</evidence>
<organism evidence="2 3">
    <name type="scientific">Plasmodium yoelii yoelii</name>
    <dbReference type="NCBI Taxonomy" id="73239"/>
    <lineage>
        <taxon>Eukaryota</taxon>
        <taxon>Sar</taxon>
        <taxon>Alveolata</taxon>
        <taxon>Apicomplexa</taxon>
        <taxon>Aconoidasida</taxon>
        <taxon>Haemosporida</taxon>
        <taxon>Plasmodiidae</taxon>
        <taxon>Plasmodium</taxon>
        <taxon>Plasmodium (Vinckeia)</taxon>
    </lineage>
</organism>
<dbReference type="EMBL" id="AABL01002838">
    <property type="protein sequence ID" value="EAA20133.1"/>
    <property type="molecule type" value="Genomic_DNA"/>
</dbReference>